<comment type="similarity">
    <text evidence="1">Belongs to the ANT/ATPSC lysine N-methyltransferase family.</text>
</comment>
<dbReference type="SUPFAM" id="SSF53335">
    <property type="entry name" value="S-adenosyl-L-methionine-dependent methyltransferases"/>
    <property type="match status" value="1"/>
</dbReference>
<keyword evidence="7" id="KW-1185">Reference proteome</keyword>
<evidence type="ECO:0000313" key="6">
    <source>
        <dbReference type="EMBL" id="EED88254.1"/>
    </source>
</evidence>
<keyword evidence="2" id="KW-0489">Methyltransferase</keyword>
<protein>
    <recommendedName>
        <fullName evidence="8">Methyltransferase domain-containing protein</fullName>
    </recommendedName>
</protein>
<dbReference type="KEGG" id="tps:THAPSDRAFT_10740"/>
<sequence length="258" mass="28509">MLAPRKKLWSTPSSAVGVALDFAQLEVDDVVYDVGCGDGRVLIQMASMSVQLQIDTTNCENKTSPSTDSTTTNTAETADEDLNIKQHQRHHCHNFIGIEISPERTLEAQINIQNAKSTNIIPPHVNIEVMCANALEVDYGKATVVFLYLVPRGLRLMKPILWGVGGTRDDTKANETSDGNETVQTTNNDTTLQTQSPATATDTEATVISTSQTSTSARPRRIITYMAQFENESYVKKKYCKVEHQEGANWPVYLYHVG</sequence>
<dbReference type="GO" id="GO:0005739">
    <property type="term" value="C:mitochondrion"/>
    <property type="evidence" value="ECO:0000318"/>
    <property type="project" value="GO_Central"/>
</dbReference>
<gene>
    <name evidence="6" type="ORF">THAPSDRAFT_10740</name>
</gene>
<dbReference type="PANTHER" id="PTHR13610">
    <property type="entry name" value="METHYLTRANSFERASE DOMAIN-CONTAINING PROTEIN"/>
    <property type="match status" value="1"/>
</dbReference>
<dbReference type="eggNOG" id="ENOG502S9CR">
    <property type="taxonomic scope" value="Eukaryota"/>
</dbReference>
<evidence type="ECO:0000256" key="2">
    <source>
        <dbReference type="ARBA" id="ARBA00022603"/>
    </source>
</evidence>
<dbReference type="OMA" id="RVECANA"/>
<evidence type="ECO:0000256" key="4">
    <source>
        <dbReference type="ARBA" id="ARBA00022691"/>
    </source>
</evidence>
<dbReference type="STRING" id="35128.B8CED7"/>
<keyword evidence="4" id="KW-0949">S-adenosyl-L-methionine</keyword>
<organism evidence="6 7">
    <name type="scientific">Thalassiosira pseudonana</name>
    <name type="common">Marine diatom</name>
    <name type="synonym">Cyclotella nana</name>
    <dbReference type="NCBI Taxonomy" id="35128"/>
    <lineage>
        <taxon>Eukaryota</taxon>
        <taxon>Sar</taxon>
        <taxon>Stramenopiles</taxon>
        <taxon>Ochrophyta</taxon>
        <taxon>Bacillariophyta</taxon>
        <taxon>Coscinodiscophyceae</taxon>
        <taxon>Thalassiosirophycidae</taxon>
        <taxon>Thalassiosirales</taxon>
        <taxon>Thalassiosiraceae</taxon>
        <taxon>Thalassiosira</taxon>
    </lineage>
</organism>
<dbReference type="GO" id="GO:0016279">
    <property type="term" value="F:protein-lysine N-methyltransferase activity"/>
    <property type="evidence" value="ECO:0000318"/>
    <property type="project" value="GO_Central"/>
</dbReference>
<dbReference type="EMBL" id="CM000651">
    <property type="protein sequence ID" value="EED88254.1"/>
    <property type="molecule type" value="Genomic_DNA"/>
</dbReference>
<evidence type="ECO:0000256" key="5">
    <source>
        <dbReference type="SAM" id="MobiDB-lite"/>
    </source>
</evidence>
<dbReference type="PaxDb" id="35128-Thaps10740"/>
<dbReference type="PANTHER" id="PTHR13610:SF11">
    <property type="entry name" value="METHYLTRANSFERASE DOMAIN-CONTAINING PROTEIN"/>
    <property type="match status" value="1"/>
</dbReference>
<dbReference type="RefSeq" id="XP_002294420.1">
    <property type="nucleotide sequence ID" value="XM_002294384.1"/>
</dbReference>
<dbReference type="HOGENOM" id="CLU_1079608_0_0_1"/>
<dbReference type="Gene3D" id="3.40.50.150">
    <property type="entry name" value="Vaccinia Virus protein VP39"/>
    <property type="match status" value="1"/>
</dbReference>
<name>B8CED7_THAPS</name>
<accession>B8CED7</accession>
<feature type="compositionally biased region" description="Low complexity" evidence="5">
    <location>
        <begin position="180"/>
        <end position="195"/>
    </location>
</feature>
<dbReference type="InParanoid" id="B8CED7"/>
<evidence type="ECO:0008006" key="8">
    <source>
        <dbReference type="Google" id="ProtNLM"/>
    </source>
</evidence>
<keyword evidence="3" id="KW-0808">Transferase</keyword>
<dbReference type="GO" id="GO:1905706">
    <property type="term" value="P:regulation of mitochondrial ATP synthesis coupled proton transport"/>
    <property type="evidence" value="ECO:0000318"/>
    <property type="project" value="GO_Central"/>
</dbReference>
<dbReference type="InterPro" id="IPR029063">
    <property type="entry name" value="SAM-dependent_MTases_sf"/>
</dbReference>
<feature type="region of interest" description="Disordered" evidence="5">
    <location>
        <begin position="168"/>
        <end position="214"/>
    </location>
</feature>
<dbReference type="InterPro" id="IPR026170">
    <property type="entry name" value="FAM173A/B"/>
</dbReference>
<reference evidence="6 7" key="2">
    <citation type="journal article" date="2008" name="Nature">
        <title>The Phaeodactylum genome reveals the evolutionary history of diatom genomes.</title>
        <authorList>
            <person name="Bowler C."/>
            <person name="Allen A.E."/>
            <person name="Badger J.H."/>
            <person name="Grimwood J."/>
            <person name="Jabbari K."/>
            <person name="Kuo A."/>
            <person name="Maheswari U."/>
            <person name="Martens C."/>
            <person name="Maumus F."/>
            <person name="Otillar R.P."/>
            <person name="Rayko E."/>
            <person name="Salamov A."/>
            <person name="Vandepoele K."/>
            <person name="Beszteri B."/>
            <person name="Gruber A."/>
            <person name="Heijde M."/>
            <person name="Katinka M."/>
            <person name="Mock T."/>
            <person name="Valentin K."/>
            <person name="Verret F."/>
            <person name="Berges J.A."/>
            <person name="Brownlee C."/>
            <person name="Cadoret J.P."/>
            <person name="Chiovitti A."/>
            <person name="Choi C.J."/>
            <person name="Coesel S."/>
            <person name="De Martino A."/>
            <person name="Detter J.C."/>
            <person name="Durkin C."/>
            <person name="Falciatore A."/>
            <person name="Fournet J."/>
            <person name="Haruta M."/>
            <person name="Huysman M.J."/>
            <person name="Jenkins B.D."/>
            <person name="Jiroutova K."/>
            <person name="Jorgensen R.E."/>
            <person name="Joubert Y."/>
            <person name="Kaplan A."/>
            <person name="Kroger N."/>
            <person name="Kroth P.G."/>
            <person name="La Roche J."/>
            <person name="Lindquist E."/>
            <person name="Lommer M."/>
            <person name="Martin-Jezequel V."/>
            <person name="Lopez P.J."/>
            <person name="Lucas S."/>
            <person name="Mangogna M."/>
            <person name="McGinnis K."/>
            <person name="Medlin L.K."/>
            <person name="Montsant A."/>
            <person name="Oudot-Le Secq M.P."/>
            <person name="Napoli C."/>
            <person name="Obornik M."/>
            <person name="Parker M.S."/>
            <person name="Petit J.L."/>
            <person name="Porcel B.M."/>
            <person name="Poulsen N."/>
            <person name="Robison M."/>
            <person name="Rychlewski L."/>
            <person name="Rynearson T.A."/>
            <person name="Schmutz J."/>
            <person name="Shapiro H."/>
            <person name="Siaut M."/>
            <person name="Stanley M."/>
            <person name="Sussman M.R."/>
            <person name="Taylor A.R."/>
            <person name="Vardi A."/>
            <person name="von Dassow P."/>
            <person name="Vyverman W."/>
            <person name="Willis A."/>
            <person name="Wyrwicz L.S."/>
            <person name="Rokhsar D.S."/>
            <person name="Weissenbach J."/>
            <person name="Armbrust E.V."/>
            <person name="Green B.R."/>
            <person name="Van de Peer Y."/>
            <person name="Grigoriev I.V."/>
        </authorList>
    </citation>
    <scope>NUCLEOTIDE SEQUENCE [LARGE SCALE GENOMIC DNA]</scope>
    <source>
        <strain evidence="6 7">CCMP1335</strain>
    </source>
</reference>
<proteinExistence type="inferred from homology"/>
<evidence type="ECO:0000313" key="7">
    <source>
        <dbReference type="Proteomes" id="UP000001449"/>
    </source>
</evidence>
<evidence type="ECO:0000256" key="1">
    <source>
        <dbReference type="ARBA" id="ARBA00010633"/>
    </source>
</evidence>
<reference evidence="6 7" key="1">
    <citation type="journal article" date="2004" name="Science">
        <title>The genome of the diatom Thalassiosira pseudonana: ecology, evolution, and metabolism.</title>
        <authorList>
            <person name="Armbrust E.V."/>
            <person name="Berges J.A."/>
            <person name="Bowler C."/>
            <person name="Green B.R."/>
            <person name="Martinez D."/>
            <person name="Putnam N.H."/>
            <person name="Zhou S."/>
            <person name="Allen A.E."/>
            <person name="Apt K.E."/>
            <person name="Bechner M."/>
            <person name="Brzezinski M.A."/>
            <person name="Chaal B.K."/>
            <person name="Chiovitti A."/>
            <person name="Davis A.K."/>
            <person name="Demarest M.S."/>
            <person name="Detter J.C."/>
            <person name="Glavina T."/>
            <person name="Goodstein D."/>
            <person name="Hadi M.Z."/>
            <person name="Hellsten U."/>
            <person name="Hildebrand M."/>
            <person name="Jenkins B.D."/>
            <person name="Jurka J."/>
            <person name="Kapitonov V.V."/>
            <person name="Kroger N."/>
            <person name="Lau W.W."/>
            <person name="Lane T.W."/>
            <person name="Larimer F.W."/>
            <person name="Lippmeier J.C."/>
            <person name="Lucas S."/>
            <person name="Medina M."/>
            <person name="Montsant A."/>
            <person name="Obornik M."/>
            <person name="Parker M.S."/>
            <person name="Palenik B."/>
            <person name="Pazour G.J."/>
            <person name="Richardson P.M."/>
            <person name="Rynearson T.A."/>
            <person name="Saito M.A."/>
            <person name="Schwartz D.C."/>
            <person name="Thamatrakoln K."/>
            <person name="Valentin K."/>
            <person name="Vardi A."/>
            <person name="Wilkerson F.P."/>
            <person name="Rokhsar D.S."/>
        </authorList>
    </citation>
    <scope>NUCLEOTIDE SEQUENCE [LARGE SCALE GENOMIC DNA]</scope>
    <source>
        <strain evidence="6 7">CCMP1335</strain>
    </source>
</reference>
<dbReference type="GeneID" id="7442153"/>
<evidence type="ECO:0000256" key="3">
    <source>
        <dbReference type="ARBA" id="ARBA00022679"/>
    </source>
</evidence>
<dbReference type="AlphaFoldDB" id="B8CED7"/>
<dbReference type="Proteomes" id="UP000001449">
    <property type="component" value="Chromosome 17"/>
</dbReference>
<dbReference type="GO" id="GO:0032259">
    <property type="term" value="P:methylation"/>
    <property type="evidence" value="ECO:0007669"/>
    <property type="project" value="UniProtKB-KW"/>
</dbReference>
<feature type="compositionally biased region" description="Polar residues" evidence="5">
    <location>
        <begin position="196"/>
        <end position="214"/>
    </location>
</feature>